<name>A0ABW0KUQ0_9BACT</name>
<dbReference type="EMBL" id="JBHSMQ010000009">
    <property type="protein sequence ID" value="MFC5457220.1"/>
    <property type="molecule type" value="Genomic_DNA"/>
</dbReference>
<feature type="compositionally biased region" description="Gly residues" evidence="1">
    <location>
        <begin position="155"/>
        <end position="164"/>
    </location>
</feature>
<feature type="region of interest" description="Disordered" evidence="1">
    <location>
        <begin position="139"/>
        <end position="235"/>
    </location>
</feature>
<feature type="compositionally biased region" description="Basic and acidic residues" evidence="1">
    <location>
        <begin position="187"/>
        <end position="214"/>
    </location>
</feature>
<organism evidence="2 3">
    <name type="scientific">Prosthecobacter fluviatilis</name>
    <dbReference type="NCBI Taxonomy" id="445931"/>
    <lineage>
        <taxon>Bacteria</taxon>
        <taxon>Pseudomonadati</taxon>
        <taxon>Verrucomicrobiota</taxon>
        <taxon>Verrucomicrobiia</taxon>
        <taxon>Verrucomicrobiales</taxon>
        <taxon>Verrucomicrobiaceae</taxon>
        <taxon>Prosthecobacter</taxon>
    </lineage>
</organism>
<comment type="caution">
    <text evidence="2">The sequence shown here is derived from an EMBL/GenBank/DDBJ whole genome shotgun (WGS) entry which is preliminary data.</text>
</comment>
<dbReference type="RefSeq" id="WP_377170278.1">
    <property type="nucleotide sequence ID" value="NZ_JBHSMQ010000009.1"/>
</dbReference>
<reference evidence="3" key="1">
    <citation type="journal article" date="2019" name="Int. J. Syst. Evol. Microbiol.">
        <title>The Global Catalogue of Microorganisms (GCM) 10K type strain sequencing project: providing services to taxonomists for standard genome sequencing and annotation.</title>
        <authorList>
            <consortium name="The Broad Institute Genomics Platform"/>
            <consortium name="The Broad Institute Genome Sequencing Center for Infectious Disease"/>
            <person name="Wu L."/>
            <person name="Ma J."/>
        </authorList>
    </citation>
    <scope>NUCLEOTIDE SEQUENCE [LARGE SCALE GENOMIC DNA]</scope>
    <source>
        <strain evidence="3">CGMCC 4.1469</strain>
    </source>
</reference>
<evidence type="ECO:0000313" key="3">
    <source>
        <dbReference type="Proteomes" id="UP001596052"/>
    </source>
</evidence>
<accession>A0ABW0KUQ0</accession>
<protein>
    <submittedName>
        <fullName evidence="2">DUF4231 domain-containing protein</fullName>
    </submittedName>
</protein>
<keyword evidence="3" id="KW-1185">Reference proteome</keyword>
<feature type="compositionally biased region" description="Low complexity" evidence="1">
    <location>
        <begin position="145"/>
        <end position="154"/>
    </location>
</feature>
<dbReference type="Pfam" id="PF14015">
    <property type="entry name" value="DUF4231"/>
    <property type="match status" value="1"/>
</dbReference>
<sequence length="235" mass="26489">MEEEVFSNFLKKRYEDQLQWFEAKAAAQKRRYHVLQTSVVVISSSMPVMVTMMPPTQNWITASASVMLALGTALLKMLHLPEAWINYRDTAQALRQEMSWMEFQTGVYAELDLPTARRKFIDRVEDILLKESGTWRSTAMTPVMNNNGGQPNPSYGGGGGGSGGYRPPQQQQSRGDRGDRQSYNNGDRGERGDRQNHGGDRAERQNNGGDRAERQPPPPMQQRVPRSTEVDLENG</sequence>
<proteinExistence type="predicted"/>
<gene>
    <name evidence="2" type="ORF">ACFQDI_20290</name>
</gene>
<dbReference type="NCBIfam" id="NF033634">
    <property type="entry name" value="SLATT_1"/>
    <property type="match status" value="1"/>
</dbReference>
<evidence type="ECO:0000256" key="1">
    <source>
        <dbReference type="SAM" id="MobiDB-lite"/>
    </source>
</evidence>
<dbReference type="Proteomes" id="UP001596052">
    <property type="component" value="Unassembled WGS sequence"/>
</dbReference>
<dbReference type="InterPro" id="IPR025325">
    <property type="entry name" value="DUF4231"/>
</dbReference>
<evidence type="ECO:0000313" key="2">
    <source>
        <dbReference type="EMBL" id="MFC5457220.1"/>
    </source>
</evidence>